<feature type="non-terminal residue" evidence="2">
    <location>
        <position position="1"/>
    </location>
</feature>
<dbReference type="Proteomes" id="UP000228495">
    <property type="component" value="Unassembled WGS sequence"/>
</dbReference>
<gene>
    <name evidence="2" type="ORF">COX05_02610</name>
</gene>
<dbReference type="EMBL" id="PCSU01000042">
    <property type="protein sequence ID" value="PIP56512.1"/>
    <property type="molecule type" value="Genomic_DNA"/>
</dbReference>
<dbReference type="InterPro" id="IPR040511">
    <property type="entry name" value="AGS_C"/>
</dbReference>
<dbReference type="AlphaFoldDB" id="A0A2H0BFR2"/>
<organism evidence="2 3">
    <name type="scientific">candidate division WWE3 bacterium CG22_combo_CG10-13_8_21_14_all_39_12</name>
    <dbReference type="NCBI Taxonomy" id="1975094"/>
    <lineage>
        <taxon>Bacteria</taxon>
        <taxon>Katanobacteria</taxon>
    </lineage>
</organism>
<reference evidence="2 3" key="1">
    <citation type="submission" date="2017-09" db="EMBL/GenBank/DDBJ databases">
        <title>Depth-based differentiation of microbial function through sediment-hosted aquifers and enrichment of novel symbionts in the deep terrestrial subsurface.</title>
        <authorList>
            <person name="Probst A.J."/>
            <person name="Ladd B."/>
            <person name="Jarett J.K."/>
            <person name="Geller-Mcgrath D.E."/>
            <person name="Sieber C.M."/>
            <person name="Emerson J.B."/>
            <person name="Anantharaman K."/>
            <person name="Thomas B.C."/>
            <person name="Malmstrom R."/>
            <person name="Stieglmeier M."/>
            <person name="Klingl A."/>
            <person name="Woyke T."/>
            <person name="Ryan C.M."/>
            <person name="Banfield J.F."/>
        </authorList>
    </citation>
    <scope>NUCLEOTIDE SEQUENCE [LARGE SCALE GENOMIC DNA]</scope>
    <source>
        <strain evidence="2">CG22_combo_CG10-13_8_21_14_all_39_12</strain>
    </source>
</reference>
<name>A0A2H0BFR2_UNCKA</name>
<keyword evidence="2" id="KW-0808">Transferase</keyword>
<sequence>RGEITLGGTAQSPEKTIYPGSHYVECYAVENNVCTAKDRIIVKII</sequence>
<proteinExistence type="predicted"/>
<evidence type="ECO:0000313" key="3">
    <source>
        <dbReference type="Proteomes" id="UP000228495"/>
    </source>
</evidence>
<comment type="caution">
    <text evidence="2">The sequence shown here is derived from an EMBL/GenBank/DDBJ whole genome shotgun (WGS) entry which is preliminary data.</text>
</comment>
<protein>
    <submittedName>
        <fullName evidence="2">Nucleotidyltransferase</fullName>
    </submittedName>
</protein>
<dbReference type="Pfam" id="PF18134">
    <property type="entry name" value="AGS_C"/>
    <property type="match status" value="1"/>
</dbReference>
<accession>A0A2H0BFR2</accession>
<evidence type="ECO:0000313" key="2">
    <source>
        <dbReference type="EMBL" id="PIP56512.1"/>
    </source>
</evidence>
<feature type="domain" description="Adenylyl/Guanylyl and SMODS C-terminal sensor" evidence="1">
    <location>
        <begin position="1"/>
        <end position="44"/>
    </location>
</feature>
<evidence type="ECO:0000259" key="1">
    <source>
        <dbReference type="Pfam" id="PF18134"/>
    </source>
</evidence>
<dbReference type="GO" id="GO:0016740">
    <property type="term" value="F:transferase activity"/>
    <property type="evidence" value="ECO:0007669"/>
    <property type="project" value="UniProtKB-KW"/>
</dbReference>